<evidence type="ECO:0000313" key="1">
    <source>
        <dbReference type="EMBL" id="DAE06857.1"/>
    </source>
</evidence>
<reference evidence="1" key="1">
    <citation type="journal article" date="2021" name="Proc. Natl. Acad. Sci. U.S.A.">
        <title>A Catalog of Tens of Thousands of Viruses from Human Metagenomes Reveals Hidden Associations with Chronic Diseases.</title>
        <authorList>
            <person name="Tisza M.J."/>
            <person name="Buck C.B."/>
        </authorList>
    </citation>
    <scope>NUCLEOTIDE SEQUENCE</scope>
    <source>
        <strain evidence="1">CtL0q1</strain>
    </source>
</reference>
<organism evidence="1">
    <name type="scientific">Siphoviridae sp. ctL0q1</name>
    <dbReference type="NCBI Taxonomy" id="2825449"/>
    <lineage>
        <taxon>Viruses</taxon>
        <taxon>Duplodnaviria</taxon>
        <taxon>Heunggongvirae</taxon>
        <taxon>Uroviricota</taxon>
        <taxon>Caudoviricetes</taxon>
    </lineage>
</organism>
<protein>
    <submittedName>
        <fullName evidence="1">Superinfection exclusion protein</fullName>
    </submittedName>
</protein>
<name>A0A8S5PKB1_9CAUD</name>
<proteinExistence type="predicted"/>
<sequence>MSKLRVWWIPQAGATEDSFYVPVETVEEGKKVMDMLAAYDAYQRQNRIKPDYCNCGGVQRWDEDSQDWEDWYMETEDGYFDDVDDYCEQCEKADELEEFTHELFKQIDWEKN</sequence>
<dbReference type="Pfam" id="PF17420">
    <property type="entry name" value="GP17"/>
    <property type="match status" value="1"/>
</dbReference>
<accession>A0A8S5PKB1</accession>
<dbReference type="InterPro" id="IPR020285">
    <property type="entry name" value="Gp17"/>
</dbReference>
<dbReference type="EMBL" id="BK015443">
    <property type="protein sequence ID" value="DAE06857.1"/>
    <property type="molecule type" value="Genomic_DNA"/>
</dbReference>